<protein>
    <submittedName>
        <fullName evidence="2">Uncharacterized protein</fullName>
    </submittedName>
</protein>
<organism evidence="2">
    <name type="scientific">Prunus dulcis</name>
    <name type="common">Almond</name>
    <name type="synonym">Amygdalus dulcis</name>
    <dbReference type="NCBI Taxonomy" id="3755"/>
    <lineage>
        <taxon>Eukaryota</taxon>
        <taxon>Viridiplantae</taxon>
        <taxon>Streptophyta</taxon>
        <taxon>Embryophyta</taxon>
        <taxon>Tracheophyta</taxon>
        <taxon>Spermatophyta</taxon>
        <taxon>Magnoliopsida</taxon>
        <taxon>eudicotyledons</taxon>
        <taxon>Gunneridae</taxon>
        <taxon>Pentapetalae</taxon>
        <taxon>rosids</taxon>
        <taxon>fabids</taxon>
        <taxon>Rosales</taxon>
        <taxon>Rosaceae</taxon>
        <taxon>Amygdaloideae</taxon>
        <taxon>Amygdaleae</taxon>
        <taxon>Prunus</taxon>
    </lineage>
</organism>
<feature type="compositionally biased region" description="Polar residues" evidence="1">
    <location>
        <begin position="93"/>
        <end position="105"/>
    </location>
</feature>
<sequence>TRSRPESELQRRRYGLKTAKSKTFFLSLFSLLPRDLAVRPFAFSAMARPPQAEPISVVGTIGSASLSPSRPDRPPPVGRPELIGKPCFPTEVRPSSSELPAQNSPSFLHQIDRVRHQEPDRIAKETFKGSQFARTIWETLPKFRQKSKGSLKRI</sequence>
<feature type="region of interest" description="Disordered" evidence="1">
    <location>
        <begin position="62"/>
        <end position="105"/>
    </location>
</feature>
<proteinExistence type="predicted"/>
<accession>A0A4Y1RDT7</accession>
<evidence type="ECO:0000256" key="1">
    <source>
        <dbReference type="SAM" id="MobiDB-lite"/>
    </source>
</evidence>
<evidence type="ECO:0000313" key="2">
    <source>
        <dbReference type="EMBL" id="BBH02420.1"/>
    </source>
</evidence>
<dbReference type="AlphaFoldDB" id="A0A4Y1RDT7"/>
<name>A0A4Y1RDT7_PRUDU</name>
<gene>
    <name evidence="2" type="ORF">Prudu_012968</name>
</gene>
<dbReference type="EMBL" id="AP019300">
    <property type="protein sequence ID" value="BBH02420.1"/>
    <property type="molecule type" value="Genomic_DNA"/>
</dbReference>
<feature type="non-terminal residue" evidence="2">
    <location>
        <position position="1"/>
    </location>
</feature>
<reference evidence="2" key="1">
    <citation type="journal article" date="2019" name="Science">
        <title>Mutation of a bHLH transcription factor allowed almond domestication.</title>
        <authorList>
            <person name="Sanchez-Perez R."/>
            <person name="Pavan S."/>
            <person name="Mazzeo R."/>
            <person name="Moldovan C."/>
            <person name="Aiese Cigliano R."/>
            <person name="Del Cueto J."/>
            <person name="Ricciardi F."/>
            <person name="Lotti C."/>
            <person name="Ricciardi L."/>
            <person name="Dicenta F."/>
            <person name="Lopez-Marques R.L."/>
            <person name="Lindberg Moller B."/>
        </authorList>
    </citation>
    <scope>NUCLEOTIDE SEQUENCE</scope>
</reference>